<name>A0A1M6JXL9_9FIRM</name>
<dbReference type="RefSeq" id="WP_110941379.1">
    <property type="nucleotide sequence ID" value="NZ_FQZV01000028.1"/>
</dbReference>
<gene>
    <name evidence="1" type="ORF">SAMN02745975_02254</name>
</gene>
<evidence type="ECO:0000313" key="2">
    <source>
        <dbReference type="Proteomes" id="UP000184536"/>
    </source>
</evidence>
<reference evidence="2" key="1">
    <citation type="submission" date="2016-11" db="EMBL/GenBank/DDBJ databases">
        <authorList>
            <person name="Varghese N."/>
            <person name="Submissions S."/>
        </authorList>
    </citation>
    <scope>NUCLEOTIDE SEQUENCE [LARGE SCALE GENOMIC DNA]</scope>
    <source>
        <strain evidence="2">DSM 17957</strain>
    </source>
</reference>
<accession>A0A1M6JXL9</accession>
<protein>
    <submittedName>
        <fullName evidence="1">2'-5' RNA ligase</fullName>
    </submittedName>
</protein>
<dbReference type="STRING" id="1121919.SAMN02745975_02254"/>
<dbReference type="AlphaFoldDB" id="A0A1M6JXL9"/>
<keyword evidence="2" id="KW-1185">Reference proteome</keyword>
<dbReference type="EMBL" id="FQZV01000028">
    <property type="protein sequence ID" value="SHJ51429.1"/>
    <property type="molecule type" value="Genomic_DNA"/>
</dbReference>
<dbReference type="Pfam" id="PF13563">
    <property type="entry name" value="2_5_RNA_ligase2"/>
    <property type="match status" value="1"/>
</dbReference>
<dbReference type="GO" id="GO:0016874">
    <property type="term" value="F:ligase activity"/>
    <property type="evidence" value="ECO:0007669"/>
    <property type="project" value="UniProtKB-KW"/>
</dbReference>
<dbReference type="InterPro" id="IPR009097">
    <property type="entry name" value="Cyclic_Pdiesterase"/>
</dbReference>
<sequence length="192" mass="22880">MEKLVYLVAVPKGAIYHHGSAIQQTIWEKYNLLENYMPQLHLTLDAFYYEDKEDVDHIHKVLKEIRKELHPFEIVTNGFSYIPEPYNNITIHVIKTRELKEIYTVIHDGMMKRGIQVRAFHPDEMVFHMSITGIFGRSWSTEESQKAWLEVKELPFQYHERIEELELWYPEIEPGKKIISKFNLLDSSITKF</sequence>
<dbReference type="Proteomes" id="UP000184536">
    <property type="component" value="Unassembled WGS sequence"/>
</dbReference>
<evidence type="ECO:0000313" key="1">
    <source>
        <dbReference type="EMBL" id="SHJ51429.1"/>
    </source>
</evidence>
<dbReference type="Gene3D" id="3.90.1140.10">
    <property type="entry name" value="Cyclic phosphodiesterase"/>
    <property type="match status" value="1"/>
</dbReference>
<dbReference type="SUPFAM" id="SSF55144">
    <property type="entry name" value="LigT-like"/>
    <property type="match status" value="1"/>
</dbReference>
<proteinExistence type="predicted"/>
<keyword evidence="1" id="KW-0436">Ligase</keyword>
<dbReference type="OrthoDB" id="1951600at2"/>
<organism evidence="1 2">
    <name type="scientific">Geosporobacter subterraneus DSM 17957</name>
    <dbReference type="NCBI Taxonomy" id="1121919"/>
    <lineage>
        <taxon>Bacteria</taxon>
        <taxon>Bacillati</taxon>
        <taxon>Bacillota</taxon>
        <taxon>Clostridia</taxon>
        <taxon>Peptostreptococcales</taxon>
        <taxon>Thermotaleaceae</taxon>
        <taxon>Geosporobacter</taxon>
    </lineage>
</organism>